<proteinExistence type="evidence at transcript level"/>
<evidence type="ECO:0000313" key="1">
    <source>
        <dbReference type="EMBL" id="ABK29475.1"/>
    </source>
</evidence>
<accession>B6A8H3</accession>
<organism evidence="1">
    <name type="scientific">Helicoverpa armigera</name>
    <name type="common">Cotton bollworm</name>
    <name type="synonym">Heliothis armigera</name>
    <dbReference type="NCBI Taxonomy" id="29058"/>
    <lineage>
        <taxon>Eukaryota</taxon>
        <taxon>Metazoa</taxon>
        <taxon>Ecdysozoa</taxon>
        <taxon>Arthropoda</taxon>
        <taxon>Hexapoda</taxon>
        <taxon>Insecta</taxon>
        <taxon>Pterygota</taxon>
        <taxon>Neoptera</taxon>
        <taxon>Endopterygota</taxon>
        <taxon>Lepidoptera</taxon>
        <taxon>Glossata</taxon>
        <taxon>Ditrysia</taxon>
        <taxon>Noctuoidea</taxon>
        <taxon>Noctuidae</taxon>
        <taxon>Heliothinae</taxon>
        <taxon>Helicoverpa</taxon>
    </lineage>
</organism>
<dbReference type="EMBL" id="DQ875233">
    <property type="protein sequence ID" value="ABK29475.1"/>
    <property type="molecule type" value="mRNA"/>
</dbReference>
<reference evidence="1" key="1">
    <citation type="submission" date="2006-08" db="EMBL/GenBank/DDBJ databases">
        <title>Identification of Differentially Expressed Genes during Larval Molting and Metamorphosis of Helicoverpa armigera by Suppression Subtractive Hybridization.</title>
        <authorList>
            <person name="Zhao X.-F."/>
            <person name="Wang J.-X."/>
        </authorList>
    </citation>
    <scope>NUCLEOTIDE SEQUENCE</scope>
</reference>
<dbReference type="AlphaFoldDB" id="B6A8H3"/>
<sequence>TYRSLLQNFVEKILKSFKDEKFPCHRPAGSHCSSISDHARGTRACSRCSTRGFGDTGASSS</sequence>
<name>B6A8H3_HELAM</name>
<protein>
    <submittedName>
        <fullName evidence="1">Ribonuclease E/G</fullName>
    </submittedName>
</protein>
<feature type="non-terminal residue" evidence="1">
    <location>
        <position position="1"/>
    </location>
</feature>